<dbReference type="PROSITE" id="PS00211">
    <property type="entry name" value="ABC_TRANSPORTER_1"/>
    <property type="match status" value="1"/>
</dbReference>
<dbReference type="InterPro" id="IPR052156">
    <property type="entry name" value="BCAA_Transport_ATP-bd_LivF"/>
</dbReference>
<evidence type="ECO:0000256" key="4">
    <source>
        <dbReference type="ARBA" id="ARBA00022840"/>
    </source>
</evidence>
<organism evidence="8 9">
    <name type="scientific">Sporichthya brevicatena</name>
    <dbReference type="NCBI Taxonomy" id="171442"/>
    <lineage>
        <taxon>Bacteria</taxon>
        <taxon>Bacillati</taxon>
        <taxon>Actinomycetota</taxon>
        <taxon>Actinomycetes</taxon>
        <taxon>Sporichthyales</taxon>
        <taxon>Sporichthyaceae</taxon>
        <taxon>Sporichthya</taxon>
    </lineage>
</organism>
<reference evidence="8 9" key="1">
    <citation type="journal article" date="2019" name="Int. J. Syst. Evol. Microbiol.">
        <title>The Global Catalogue of Microorganisms (GCM) 10K type strain sequencing project: providing services to taxonomists for standard genome sequencing and annotation.</title>
        <authorList>
            <consortium name="The Broad Institute Genomics Platform"/>
            <consortium name="The Broad Institute Genome Sequencing Center for Infectious Disease"/>
            <person name="Wu L."/>
            <person name="Ma J."/>
        </authorList>
    </citation>
    <scope>NUCLEOTIDE SEQUENCE [LARGE SCALE GENOMIC DNA]</scope>
    <source>
        <strain evidence="8 9">JCM 10671</strain>
    </source>
</reference>
<feature type="domain" description="ABC transporter" evidence="7">
    <location>
        <begin position="4"/>
        <end position="246"/>
    </location>
</feature>
<dbReference type="SUPFAM" id="SSF52540">
    <property type="entry name" value="P-loop containing nucleoside triphosphate hydrolases"/>
    <property type="match status" value="2"/>
</dbReference>
<keyword evidence="5" id="KW-0029">Amino-acid transport</keyword>
<keyword evidence="2" id="KW-0813">Transport</keyword>
<dbReference type="PANTHER" id="PTHR43820:SF4">
    <property type="entry name" value="HIGH-AFFINITY BRANCHED-CHAIN AMINO ACID TRANSPORT ATP-BINDING PROTEIN LIVF"/>
    <property type="match status" value="1"/>
</dbReference>
<dbReference type="Gene3D" id="3.40.50.300">
    <property type="entry name" value="P-loop containing nucleotide triphosphate hydrolases"/>
    <property type="match status" value="2"/>
</dbReference>
<name>A0ABN1H1H9_9ACTN</name>
<dbReference type="InterPro" id="IPR003439">
    <property type="entry name" value="ABC_transporter-like_ATP-bd"/>
</dbReference>
<dbReference type="InterPro" id="IPR003593">
    <property type="entry name" value="AAA+_ATPase"/>
</dbReference>
<dbReference type="Pfam" id="PF00005">
    <property type="entry name" value="ABC_tran"/>
    <property type="match status" value="2"/>
</dbReference>
<evidence type="ECO:0000313" key="9">
    <source>
        <dbReference type="Proteomes" id="UP001500957"/>
    </source>
</evidence>
<dbReference type="InterPro" id="IPR032823">
    <property type="entry name" value="BCA_ABC_TP_C"/>
</dbReference>
<evidence type="ECO:0000259" key="7">
    <source>
        <dbReference type="PROSITE" id="PS50893"/>
    </source>
</evidence>
<comment type="caution">
    <text evidence="8">The sequence shown here is derived from an EMBL/GenBank/DDBJ whole genome shotgun (WGS) entry which is preliminary data.</text>
</comment>
<feature type="region of interest" description="Disordered" evidence="6">
    <location>
        <begin position="274"/>
        <end position="320"/>
    </location>
</feature>
<comment type="similarity">
    <text evidence="1">Belongs to the ABC transporter superfamily.</text>
</comment>
<dbReference type="InterPro" id="IPR017871">
    <property type="entry name" value="ABC_transporter-like_CS"/>
</dbReference>
<dbReference type="InterPro" id="IPR027417">
    <property type="entry name" value="P-loop_NTPase"/>
</dbReference>
<proteinExistence type="inferred from homology"/>
<sequence length="619" mass="65555">MSLLECTGLQVSYGRNKVLHGVDVRVDAGEVLGLLGTNGAGKSTLLRAISGLTPPRHGKVRFDGKDTTGWSPMKMARLGLAYMPGGRGIFPDLSVAENLRMATWVTRKDKDYCAAAVGRAIELFPALTTRMEDRAGLLSGGQQQMLALAQALVQGPAGTDGKPGARVLLIDELSLGLAPAIVSELLDVVRHLRDEGLGILLVEQSAELVLKVSDRAMFLEKGEVRFSGPAQEILDRGDLIRSVFLAGALEQADEKLPHIDGLEVPEIDPEAVHEARRHLDDSPADPSTEDDISSADGGARPVNVTGARTDADEVDDETGELPRIVRDRPERPVSTGEDEDEDLADIVEALDAAADAAPTPKVAIATRNLRKTFGGVAAIAGVDIDICAGEIVGLMGPNGAGKTTILDAMSGFLVPDTGRVYFNGSDVTDLTPQARAHLGLGRSFQDAKLFPGLTVTETIAVSCERWVTSREPLAAALRLPASLLSEIDVAERVDRIITLLGLGVFQDRFASELSTGSRRLVEFGCLLAQEPDVLLLDEPAAGLARAEAELMGPLMKRIREATGGALVIVEHDVGLLRRTCDRIIALESGRVVAQGPPDEVLSDPTVIATYLGAEAAAAS</sequence>
<evidence type="ECO:0000256" key="5">
    <source>
        <dbReference type="ARBA" id="ARBA00022970"/>
    </source>
</evidence>
<protein>
    <recommendedName>
        <fullName evidence="7">ABC transporter domain-containing protein</fullName>
    </recommendedName>
</protein>
<feature type="domain" description="ABC transporter" evidence="7">
    <location>
        <begin position="364"/>
        <end position="613"/>
    </location>
</feature>
<keyword evidence="3" id="KW-0547">Nucleotide-binding</keyword>
<dbReference type="Proteomes" id="UP001500957">
    <property type="component" value="Unassembled WGS sequence"/>
</dbReference>
<dbReference type="RefSeq" id="WP_344606551.1">
    <property type="nucleotide sequence ID" value="NZ_BAAAHE010000026.1"/>
</dbReference>
<gene>
    <name evidence="8" type="ORF">GCM10009547_32250</name>
</gene>
<dbReference type="PANTHER" id="PTHR43820">
    <property type="entry name" value="HIGH-AFFINITY BRANCHED-CHAIN AMINO ACID TRANSPORT ATP-BINDING PROTEIN LIVF"/>
    <property type="match status" value="1"/>
</dbReference>
<keyword evidence="4" id="KW-0067">ATP-binding</keyword>
<evidence type="ECO:0000313" key="8">
    <source>
        <dbReference type="EMBL" id="GAA0626349.1"/>
    </source>
</evidence>
<keyword evidence="9" id="KW-1185">Reference proteome</keyword>
<accession>A0ABN1H1H9</accession>
<dbReference type="Pfam" id="PF12399">
    <property type="entry name" value="BCA_ABC_TP_C"/>
    <property type="match status" value="1"/>
</dbReference>
<evidence type="ECO:0000256" key="6">
    <source>
        <dbReference type="SAM" id="MobiDB-lite"/>
    </source>
</evidence>
<dbReference type="SMART" id="SM00382">
    <property type="entry name" value="AAA"/>
    <property type="match status" value="2"/>
</dbReference>
<evidence type="ECO:0000256" key="2">
    <source>
        <dbReference type="ARBA" id="ARBA00022448"/>
    </source>
</evidence>
<evidence type="ECO:0000256" key="1">
    <source>
        <dbReference type="ARBA" id="ARBA00005417"/>
    </source>
</evidence>
<dbReference type="CDD" id="cd03224">
    <property type="entry name" value="ABC_TM1139_LivF_branched"/>
    <property type="match status" value="1"/>
</dbReference>
<dbReference type="EMBL" id="BAAAHE010000026">
    <property type="protein sequence ID" value="GAA0626349.1"/>
    <property type="molecule type" value="Genomic_DNA"/>
</dbReference>
<dbReference type="PROSITE" id="PS50893">
    <property type="entry name" value="ABC_TRANSPORTER_2"/>
    <property type="match status" value="2"/>
</dbReference>
<evidence type="ECO:0000256" key="3">
    <source>
        <dbReference type="ARBA" id="ARBA00022741"/>
    </source>
</evidence>